<dbReference type="EMBL" id="JARK01001409">
    <property type="protein sequence ID" value="EYC06897.1"/>
    <property type="molecule type" value="Genomic_DNA"/>
</dbReference>
<gene>
    <name evidence="1" type="primary">Acey_s0073.g760</name>
    <name evidence="1" type="ORF">Y032_0073g760</name>
</gene>
<dbReference type="Proteomes" id="UP000024635">
    <property type="component" value="Unassembled WGS sequence"/>
</dbReference>
<dbReference type="AlphaFoldDB" id="A0A016TW72"/>
<sequence>MPNGAHRPCFRGQNELAMWMVAIVVTMPIDHHATSVSITLTSFVHFIHVAAAGGRGDRDDSRLSWQLSRLLAKSEDTFMLDLPH</sequence>
<reference evidence="2" key="1">
    <citation type="journal article" date="2015" name="Nat. Genet.">
        <title>The genome and transcriptome of the zoonotic hookworm Ancylostoma ceylanicum identify infection-specific gene families.</title>
        <authorList>
            <person name="Schwarz E.M."/>
            <person name="Hu Y."/>
            <person name="Antoshechkin I."/>
            <person name="Miller M.M."/>
            <person name="Sternberg P.W."/>
            <person name="Aroian R.V."/>
        </authorList>
    </citation>
    <scope>NUCLEOTIDE SEQUENCE</scope>
    <source>
        <strain evidence="2">HY135</strain>
    </source>
</reference>
<organism evidence="1 2">
    <name type="scientific">Ancylostoma ceylanicum</name>
    <dbReference type="NCBI Taxonomy" id="53326"/>
    <lineage>
        <taxon>Eukaryota</taxon>
        <taxon>Metazoa</taxon>
        <taxon>Ecdysozoa</taxon>
        <taxon>Nematoda</taxon>
        <taxon>Chromadorea</taxon>
        <taxon>Rhabditida</taxon>
        <taxon>Rhabditina</taxon>
        <taxon>Rhabditomorpha</taxon>
        <taxon>Strongyloidea</taxon>
        <taxon>Ancylostomatidae</taxon>
        <taxon>Ancylostomatinae</taxon>
        <taxon>Ancylostoma</taxon>
    </lineage>
</organism>
<evidence type="ECO:0000313" key="1">
    <source>
        <dbReference type="EMBL" id="EYC06897.1"/>
    </source>
</evidence>
<protein>
    <submittedName>
        <fullName evidence="1">Uncharacterized protein</fullName>
    </submittedName>
</protein>
<keyword evidence="2" id="KW-1185">Reference proteome</keyword>
<comment type="caution">
    <text evidence="1">The sequence shown here is derived from an EMBL/GenBank/DDBJ whole genome shotgun (WGS) entry which is preliminary data.</text>
</comment>
<accession>A0A016TW72</accession>
<name>A0A016TW72_9BILA</name>
<proteinExistence type="predicted"/>
<evidence type="ECO:0000313" key="2">
    <source>
        <dbReference type="Proteomes" id="UP000024635"/>
    </source>
</evidence>